<dbReference type="GeneID" id="31000739"/>
<evidence type="ECO:0000313" key="2">
    <source>
        <dbReference type="Proteomes" id="UP000214365"/>
    </source>
</evidence>
<proteinExistence type="predicted"/>
<dbReference type="Proteomes" id="UP000214365">
    <property type="component" value="Unassembled WGS sequence"/>
</dbReference>
<dbReference type="EMBL" id="LFMY01000001">
    <property type="protein sequence ID" value="OKL63878.1"/>
    <property type="molecule type" value="Genomic_DNA"/>
</dbReference>
<evidence type="ECO:0000313" key="1">
    <source>
        <dbReference type="EMBL" id="OKL63878.1"/>
    </source>
</evidence>
<organism evidence="1 2">
    <name type="scientific">Talaromyces atroroseus</name>
    <dbReference type="NCBI Taxonomy" id="1441469"/>
    <lineage>
        <taxon>Eukaryota</taxon>
        <taxon>Fungi</taxon>
        <taxon>Dikarya</taxon>
        <taxon>Ascomycota</taxon>
        <taxon>Pezizomycotina</taxon>
        <taxon>Eurotiomycetes</taxon>
        <taxon>Eurotiomycetidae</taxon>
        <taxon>Eurotiales</taxon>
        <taxon>Trichocomaceae</taxon>
        <taxon>Talaromyces</taxon>
        <taxon>Talaromyces sect. Trachyspermi</taxon>
    </lineage>
</organism>
<comment type="caution">
    <text evidence="1">The sequence shown here is derived from an EMBL/GenBank/DDBJ whole genome shotgun (WGS) entry which is preliminary data.</text>
</comment>
<dbReference type="GO" id="GO:0001228">
    <property type="term" value="F:DNA-binding transcription activator activity, RNA polymerase II-specific"/>
    <property type="evidence" value="ECO:0007669"/>
    <property type="project" value="TreeGrafter"/>
</dbReference>
<dbReference type="InterPro" id="IPR053157">
    <property type="entry name" value="Sterol_Uptake_Regulator"/>
</dbReference>
<dbReference type="PANTHER" id="PTHR47784">
    <property type="entry name" value="STEROL UPTAKE CONTROL PROTEIN 2"/>
    <property type="match status" value="1"/>
</dbReference>
<sequence length="155" mass="18111">MDQLKPYVQVQTGRMGLHDRLADLCDIDNHTTTKANTYHWPVQLLSRMLKLNPYNRSENYNIFVTWMSLIAPDFIEFLRRKDERALLILSWWMALMCSVSPFQPWILGRIVPECQAICMYLESASTNTEILRLIEWPAKACGHRHPTPGNFEDVT</sequence>
<gene>
    <name evidence="1" type="ORF">UA08_00984</name>
</gene>
<dbReference type="AlphaFoldDB" id="A0A225B2D3"/>
<protein>
    <submittedName>
        <fullName evidence="1">Uncharacterized protein</fullName>
    </submittedName>
</protein>
<keyword evidence="2" id="KW-1185">Reference proteome</keyword>
<accession>A0A225B2D3</accession>
<dbReference type="PANTHER" id="PTHR47784:SF9">
    <property type="entry name" value="ZN(II)2CYS6 TRANSCRIPTION FACTOR (EUROFUNG)"/>
    <property type="match status" value="1"/>
</dbReference>
<reference evidence="1 2" key="1">
    <citation type="submission" date="2015-06" db="EMBL/GenBank/DDBJ databases">
        <title>Talaromyces atroroseus IBT 11181 draft genome.</title>
        <authorList>
            <person name="Rasmussen K.B."/>
            <person name="Rasmussen S."/>
            <person name="Petersen B."/>
            <person name="Sicheritz-Ponten T."/>
            <person name="Mortensen U.H."/>
            <person name="Thrane U."/>
        </authorList>
    </citation>
    <scope>NUCLEOTIDE SEQUENCE [LARGE SCALE GENOMIC DNA]</scope>
    <source>
        <strain evidence="1 2">IBT 11181</strain>
    </source>
</reference>
<dbReference type="OrthoDB" id="416217at2759"/>
<dbReference type="RefSeq" id="XP_020123999.1">
    <property type="nucleotide sequence ID" value="XM_020260850.1"/>
</dbReference>
<name>A0A225B2D3_TALAT</name>